<dbReference type="Proteomes" id="UP001239397">
    <property type="component" value="Chromosome"/>
</dbReference>
<sequence>MVEAEGAEVGYRTSLDGDGTGLATALEVSGRIVPVLVLADWLERYVDTLLRNGLRSGFPRCCQRCVDLMDGLSGAAEALRSSGRCDDERAEQQLRLAVSLLRSVDQGEIVAVHR</sequence>
<proteinExistence type="predicted"/>
<reference evidence="1 2" key="1">
    <citation type="submission" date="2023-06" db="EMBL/GenBank/DDBJ databases">
        <authorList>
            <person name="Oyuntsetseg B."/>
            <person name="Kim S.B."/>
        </authorList>
    </citation>
    <scope>NUCLEOTIDE SEQUENCE [LARGE SCALE GENOMIC DNA]</scope>
    <source>
        <strain evidence="1 2">4-36</strain>
    </source>
</reference>
<gene>
    <name evidence="1" type="ORF">QRX60_29385</name>
</gene>
<evidence type="ECO:0000313" key="2">
    <source>
        <dbReference type="Proteomes" id="UP001239397"/>
    </source>
</evidence>
<organism evidence="1 2">
    <name type="scientific">Amycolatopsis mongoliensis</name>
    <dbReference type="NCBI Taxonomy" id="715475"/>
    <lineage>
        <taxon>Bacteria</taxon>
        <taxon>Bacillati</taxon>
        <taxon>Actinomycetota</taxon>
        <taxon>Actinomycetes</taxon>
        <taxon>Pseudonocardiales</taxon>
        <taxon>Pseudonocardiaceae</taxon>
        <taxon>Amycolatopsis</taxon>
    </lineage>
</organism>
<accession>A0A9Y2JI76</accession>
<dbReference type="AlphaFoldDB" id="A0A9Y2JI76"/>
<dbReference type="EMBL" id="CP127295">
    <property type="protein sequence ID" value="WIX98179.1"/>
    <property type="molecule type" value="Genomic_DNA"/>
</dbReference>
<evidence type="ECO:0000313" key="1">
    <source>
        <dbReference type="EMBL" id="WIX98179.1"/>
    </source>
</evidence>
<keyword evidence="2" id="KW-1185">Reference proteome</keyword>
<dbReference type="KEGG" id="amog:QRX60_29385"/>
<protein>
    <submittedName>
        <fullName evidence="1">Uncharacterized protein</fullName>
    </submittedName>
</protein>
<dbReference type="RefSeq" id="WP_285994664.1">
    <property type="nucleotide sequence ID" value="NZ_CP127295.1"/>
</dbReference>
<name>A0A9Y2JI76_9PSEU</name>